<evidence type="ECO:0000256" key="2">
    <source>
        <dbReference type="ARBA" id="ARBA00004752"/>
    </source>
</evidence>
<feature type="binding site" evidence="12">
    <location>
        <position position="311"/>
    </location>
    <ligand>
        <name>UDP-N-acetyl-alpha-D-glucosamine</name>
        <dbReference type="ChEBI" id="CHEBI:57705"/>
    </ligand>
</feature>
<keyword evidence="8 12" id="KW-0131">Cell cycle</keyword>
<dbReference type="UniPathway" id="UPA00219"/>
<evidence type="ECO:0000256" key="7">
    <source>
        <dbReference type="ARBA" id="ARBA00022984"/>
    </source>
</evidence>
<dbReference type="PANTHER" id="PTHR43783">
    <property type="entry name" value="UDP-N-ACETYLGLUCOSAMINE 1-CARBOXYVINYLTRANSFERASE"/>
    <property type="match status" value="1"/>
</dbReference>
<evidence type="ECO:0000256" key="11">
    <source>
        <dbReference type="ARBA" id="ARBA00047527"/>
    </source>
</evidence>
<dbReference type="InterPro" id="IPR005750">
    <property type="entry name" value="UDP_GlcNAc_COvinyl_MurA"/>
</dbReference>
<dbReference type="GO" id="GO:0071555">
    <property type="term" value="P:cell wall organization"/>
    <property type="evidence" value="ECO:0007669"/>
    <property type="project" value="UniProtKB-KW"/>
</dbReference>
<evidence type="ECO:0000256" key="8">
    <source>
        <dbReference type="ARBA" id="ARBA00023306"/>
    </source>
</evidence>
<dbReference type="GO" id="GO:0008760">
    <property type="term" value="F:UDP-N-acetylglucosamine 1-carboxyvinyltransferase activity"/>
    <property type="evidence" value="ECO:0007669"/>
    <property type="project" value="UniProtKB-UniRule"/>
</dbReference>
<comment type="caution">
    <text evidence="12">Lacks conserved residue(s) required for the propagation of feature annotation.</text>
</comment>
<keyword evidence="6 12" id="KW-0133">Cell shape</keyword>
<evidence type="ECO:0000259" key="13">
    <source>
        <dbReference type="Pfam" id="PF00275"/>
    </source>
</evidence>
<organism evidence="14 15">
    <name type="scientific">Candidatus Wildermuthbacteria bacterium RIFCSPHIGHO2_01_FULL_49_22b</name>
    <dbReference type="NCBI Taxonomy" id="1802448"/>
    <lineage>
        <taxon>Bacteria</taxon>
        <taxon>Candidatus Wildermuthiibacteriota</taxon>
    </lineage>
</organism>
<name>A0A1G2QWR4_9BACT</name>
<dbReference type="NCBIfam" id="NF006873">
    <property type="entry name" value="PRK09369.1"/>
    <property type="match status" value="1"/>
</dbReference>
<dbReference type="EC" id="2.5.1.7" evidence="12"/>
<dbReference type="Proteomes" id="UP000178065">
    <property type="component" value="Unassembled WGS sequence"/>
</dbReference>
<keyword evidence="12" id="KW-0670">Pyruvate</keyword>
<dbReference type="GO" id="GO:0005737">
    <property type="term" value="C:cytoplasm"/>
    <property type="evidence" value="ECO:0007669"/>
    <property type="project" value="UniProtKB-SubCell"/>
</dbReference>
<evidence type="ECO:0000313" key="15">
    <source>
        <dbReference type="Proteomes" id="UP000178065"/>
    </source>
</evidence>
<dbReference type="GO" id="GO:0009252">
    <property type="term" value="P:peptidoglycan biosynthetic process"/>
    <property type="evidence" value="ECO:0007669"/>
    <property type="project" value="UniProtKB-UniRule"/>
</dbReference>
<dbReference type="InterPro" id="IPR001986">
    <property type="entry name" value="Enolpyruvate_Tfrase_dom"/>
</dbReference>
<evidence type="ECO:0000256" key="4">
    <source>
        <dbReference type="ARBA" id="ARBA00022618"/>
    </source>
</evidence>
<dbReference type="STRING" id="1802448.A2672_01470"/>
<comment type="pathway">
    <text evidence="2 12">Cell wall biogenesis; peptidoglycan biosynthesis.</text>
</comment>
<dbReference type="EMBL" id="MHTT01000027">
    <property type="protein sequence ID" value="OHA64838.1"/>
    <property type="molecule type" value="Genomic_DNA"/>
</dbReference>
<evidence type="ECO:0000256" key="9">
    <source>
        <dbReference type="ARBA" id="ARBA00023316"/>
    </source>
</evidence>
<feature type="modified residue" description="2-(S-cysteinyl)pyruvic acid O-phosphothioketal" evidence="12">
    <location>
        <position position="117"/>
    </location>
</feature>
<dbReference type="SUPFAM" id="SSF55205">
    <property type="entry name" value="EPT/RTPC-like"/>
    <property type="match status" value="1"/>
</dbReference>
<evidence type="ECO:0000256" key="3">
    <source>
        <dbReference type="ARBA" id="ARBA00022490"/>
    </source>
</evidence>
<dbReference type="InterPro" id="IPR050068">
    <property type="entry name" value="MurA_subfamily"/>
</dbReference>
<comment type="function">
    <text evidence="12">Cell wall formation. Adds enolpyruvyl to UDP-N-acetylglucosamine.</text>
</comment>
<gene>
    <name evidence="12" type="primary">murA</name>
    <name evidence="14" type="ORF">A2672_01470</name>
</gene>
<evidence type="ECO:0000256" key="5">
    <source>
        <dbReference type="ARBA" id="ARBA00022679"/>
    </source>
</evidence>
<dbReference type="CDD" id="cd01555">
    <property type="entry name" value="UdpNAET"/>
    <property type="match status" value="1"/>
</dbReference>
<dbReference type="GO" id="GO:0051301">
    <property type="term" value="P:cell division"/>
    <property type="evidence" value="ECO:0007669"/>
    <property type="project" value="UniProtKB-KW"/>
</dbReference>
<keyword evidence="5 12" id="KW-0808">Transferase</keyword>
<protein>
    <recommendedName>
        <fullName evidence="12">UDP-N-acetylglucosamine 1-carboxyvinyltransferase</fullName>
        <ecNumber evidence="12">2.5.1.7</ecNumber>
    </recommendedName>
    <alternativeName>
        <fullName evidence="12">Enoylpyruvate transferase</fullName>
    </alternativeName>
    <alternativeName>
        <fullName evidence="12">UDP-N-acetylglucosamine enolpyruvyl transferase</fullName>
        <shortName evidence="12">EPT</shortName>
    </alternativeName>
</protein>
<keyword evidence="9 12" id="KW-0961">Cell wall biogenesis/degradation</keyword>
<keyword evidence="7 12" id="KW-0573">Peptidoglycan synthesis</keyword>
<keyword evidence="3 12" id="KW-0963">Cytoplasm</keyword>
<accession>A0A1G2QWR4</accession>
<dbReference type="Gene3D" id="3.65.10.10">
    <property type="entry name" value="Enolpyruvate transferase domain"/>
    <property type="match status" value="2"/>
</dbReference>
<evidence type="ECO:0000256" key="12">
    <source>
        <dbReference type="HAMAP-Rule" id="MF_00111"/>
    </source>
</evidence>
<evidence type="ECO:0000256" key="6">
    <source>
        <dbReference type="ARBA" id="ARBA00022960"/>
    </source>
</evidence>
<dbReference type="Pfam" id="PF00275">
    <property type="entry name" value="EPSP_synthase"/>
    <property type="match status" value="1"/>
</dbReference>
<dbReference type="GO" id="GO:0008360">
    <property type="term" value="P:regulation of cell shape"/>
    <property type="evidence" value="ECO:0007669"/>
    <property type="project" value="UniProtKB-KW"/>
</dbReference>
<feature type="domain" description="Enolpyruvate transferase" evidence="13">
    <location>
        <begin position="8"/>
        <end position="413"/>
    </location>
</feature>
<feature type="binding site" evidence="12">
    <location>
        <begin position="22"/>
        <end position="23"/>
    </location>
    <ligand>
        <name>phosphoenolpyruvate</name>
        <dbReference type="ChEBI" id="CHEBI:58702"/>
    </ligand>
</feature>
<evidence type="ECO:0000313" key="14">
    <source>
        <dbReference type="EMBL" id="OHA64838.1"/>
    </source>
</evidence>
<dbReference type="AlphaFoldDB" id="A0A1G2QWR4"/>
<dbReference type="InterPro" id="IPR036968">
    <property type="entry name" value="Enolpyruvate_Tfrase_sf"/>
</dbReference>
<dbReference type="NCBIfam" id="TIGR01072">
    <property type="entry name" value="murA"/>
    <property type="match status" value="1"/>
</dbReference>
<comment type="catalytic activity">
    <reaction evidence="11 12">
        <text>phosphoenolpyruvate + UDP-N-acetyl-alpha-D-glucosamine = UDP-N-acetyl-3-O-(1-carboxyvinyl)-alpha-D-glucosamine + phosphate</text>
        <dbReference type="Rhea" id="RHEA:18681"/>
        <dbReference type="ChEBI" id="CHEBI:43474"/>
        <dbReference type="ChEBI" id="CHEBI:57705"/>
        <dbReference type="ChEBI" id="CHEBI:58702"/>
        <dbReference type="ChEBI" id="CHEBI:68483"/>
        <dbReference type="EC" id="2.5.1.7"/>
    </reaction>
</comment>
<feature type="binding site" evidence="12">
    <location>
        <position position="333"/>
    </location>
    <ligand>
        <name>UDP-N-acetyl-alpha-D-glucosamine</name>
        <dbReference type="ChEBI" id="CHEBI:57705"/>
    </ligand>
</feature>
<reference evidence="14 15" key="1">
    <citation type="journal article" date="2016" name="Nat. Commun.">
        <title>Thousands of microbial genomes shed light on interconnected biogeochemical processes in an aquifer system.</title>
        <authorList>
            <person name="Anantharaman K."/>
            <person name="Brown C.T."/>
            <person name="Hug L.A."/>
            <person name="Sharon I."/>
            <person name="Castelle C.J."/>
            <person name="Probst A.J."/>
            <person name="Thomas B.C."/>
            <person name="Singh A."/>
            <person name="Wilkins M.J."/>
            <person name="Karaoz U."/>
            <person name="Brodie E.L."/>
            <person name="Williams K.H."/>
            <person name="Hubbard S.S."/>
            <person name="Banfield J.F."/>
        </authorList>
    </citation>
    <scope>NUCLEOTIDE SEQUENCE [LARGE SCALE GENOMIC DNA]</scope>
</reference>
<comment type="subcellular location">
    <subcellularLocation>
        <location evidence="1 12">Cytoplasm</location>
    </subcellularLocation>
</comment>
<dbReference type="PANTHER" id="PTHR43783:SF1">
    <property type="entry name" value="UDP-N-ACETYLGLUCOSAMINE 1-CARBOXYVINYLTRANSFERASE"/>
    <property type="match status" value="1"/>
</dbReference>
<feature type="binding site" evidence="12">
    <location>
        <position position="93"/>
    </location>
    <ligand>
        <name>UDP-N-acetyl-alpha-D-glucosamine</name>
        <dbReference type="ChEBI" id="CHEBI:57705"/>
    </ligand>
</feature>
<proteinExistence type="inferred from homology"/>
<evidence type="ECO:0000256" key="1">
    <source>
        <dbReference type="ARBA" id="ARBA00004496"/>
    </source>
</evidence>
<dbReference type="GO" id="GO:0019277">
    <property type="term" value="P:UDP-N-acetylgalactosamine biosynthetic process"/>
    <property type="evidence" value="ECO:0007669"/>
    <property type="project" value="InterPro"/>
</dbReference>
<sequence>MERFIMHGGNPLKGEIDVRGAKNASFPALAAAILTKEDCIIRNLPLIEDVFCTIEILKSMGAKVEMQGPRTVKVNTRNLDPSTIDKQAVLRFRGSVLFYGPLLARFGKVRLPQPGGCIIGARPIDTHLDAFSQLGVKIHPYRQGFELEFSGKFKTNEVVLNEFSVTATENILLFAALRKERITIKIADLDYQVQELMHVLQKMGAWVRLAGLHEISIRGKQHLNGFTHTLIPDPIEAGTFIVLAVGTKGNVLVKNVPFRFLQFFFKKLKDFGADFKILPRSSRIADVRIKPATKLVIDKIQSFIYPGIPSDLQSVFGVLATQTRGSTLLHDPLYEGRLKYLEELNKMGAEIYFTDPHRAIINGPTKLRGADLGAFDLRGGAALIMASLMAEGKSTLSNIYQVDRGYERIEERLQKLGADIKRVKT</sequence>
<feature type="active site" description="Proton donor" evidence="12">
    <location>
        <position position="117"/>
    </location>
</feature>
<dbReference type="InterPro" id="IPR013792">
    <property type="entry name" value="RNA3'P_cycl/enolpyr_Trfase_a/b"/>
</dbReference>
<dbReference type="HAMAP" id="MF_00111">
    <property type="entry name" value="MurA"/>
    <property type="match status" value="1"/>
</dbReference>
<evidence type="ECO:0000256" key="10">
    <source>
        <dbReference type="ARBA" id="ARBA00038367"/>
    </source>
</evidence>
<keyword evidence="4 12" id="KW-0132">Cell division</keyword>
<comment type="caution">
    <text evidence="14">The sequence shown here is derived from an EMBL/GenBank/DDBJ whole genome shotgun (WGS) entry which is preliminary data.</text>
</comment>
<comment type="similarity">
    <text evidence="10 12">Belongs to the EPSP synthase family. MurA subfamily.</text>
</comment>